<proteinExistence type="predicted"/>
<dbReference type="InterPro" id="IPR029069">
    <property type="entry name" value="HotDog_dom_sf"/>
</dbReference>
<organism evidence="2 3">
    <name type="scientific">Shewanella hanedai</name>
    <name type="common">Alteromonas hanedai</name>
    <dbReference type="NCBI Taxonomy" id="25"/>
    <lineage>
        <taxon>Bacteria</taxon>
        <taxon>Pseudomonadati</taxon>
        <taxon>Pseudomonadota</taxon>
        <taxon>Gammaproteobacteria</taxon>
        <taxon>Alteromonadales</taxon>
        <taxon>Shewanellaceae</taxon>
        <taxon>Shewanella</taxon>
    </lineage>
</organism>
<dbReference type="EMBL" id="VKGK01000007">
    <property type="protein sequence ID" value="TRY14976.1"/>
    <property type="molecule type" value="Genomic_DNA"/>
</dbReference>
<protein>
    <recommendedName>
        <fullName evidence="1">Thioesterase putative domain-containing protein</fullName>
    </recommendedName>
</protein>
<dbReference type="SUPFAM" id="SSF54637">
    <property type="entry name" value="Thioesterase/thiol ester dehydrase-isomerase"/>
    <property type="match status" value="1"/>
</dbReference>
<sequence length="48" mass="5502">MFRCKVSWPGTDLTQLTAGRRIKVRLDVELYCDDKLCATFTGVYTQTT</sequence>
<evidence type="ECO:0000313" key="3">
    <source>
        <dbReference type="Proteomes" id="UP000318126"/>
    </source>
</evidence>
<dbReference type="Gene3D" id="3.10.129.10">
    <property type="entry name" value="Hotdog Thioesterase"/>
    <property type="match status" value="1"/>
</dbReference>
<evidence type="ECO:0000313" key="2">
    <source>
        <dbReference type="EMBL" id="TRY14976.1"/>
    </source>
</evidence>
<reference evidence="3" key="1">
    <citation type="submission" date="2019-07" db="EMBL/GenBank/DDBJ databases">
        <title>Shewanella sp. YLB-08 draft genomic sequence.</title>
        <authorList>
            <person name="Yu L."/>
        </authorList>
    </citation>
    <scope>NUCLEOTIDE SEQUENCE [LARGE SCALE GENOMIC DNA]</scope>
    <source>
        <strain evidence="3">JCM 20706</strain>
    </source>
</reference>
<accession>A0A553JR82</accession>
<evidence type="ECO:0000259" key="1">
    <source>
        <dbReference type="Pfam" id="PF09500"/>
    </source>
</evidence>
<comment type="caution">
    <text evidence="2">The sequence shown here is derived from an EMBL/GenBank/DDBJ whole genome shotgun (WGS) entry which is preliminary data.</text>
</comment>
<keyword evidence="3" id="KW-1185">Reference proteome</keyword>
<gene>
    <name evidence="2" type="ORF">FN961_07710</name>
</gene>
<dbReference type="Proteomes" id="UP000318126">
    <property type="component" value="Unassembled WGS sequence"/>
</dbReference>
<feature type="domain" description="Thioesterase putative" evidence="1">
    <location>
        <begin position="5"/>
        <end position="45"/>
    </location>
</feature>
<dbReference type="InterPro" id="IPR012660">
    <property type="entry name" value="YiiD_C"/>
</dbReference>
<name>A0A553JR82_SHEHA</name>
<dbReference type="OrthoDB" id="4305330at2"/>
<dbReference type="AlphaFoldDB" id="A0A553JR82"/>
<dbReference type="Pfam" id="PF09500">
    <property type="entry name" value="YiiD_C"/>
    <property type="match status" value="1"/>
</dbReference>